<evidence type="ECO:0000313" key="4">
    <source>
        <dbReference type="Proteomes" id="UP000214688"/>
    </source>
</evidence>
<keyword evidence="4" id="KW-1185">Reference proteome</keyword>
<evidence type="ECO:0000256" key="1">
    <source>
        <dbReference type="SAM" id="Coils"/>
    </source>
</evidence>
<name>A0A223D5S1_9BACL</name>
<feature type="transmembrane region" description="Helical" evidence="2">
    <location>
        <begin position="489"/>
        <end position="511"/>
    </location>
</feature>
<feature type="coiled-coil region" evidence="1">
    <location>
        <begin position="111"/>
        <end position="138"/>
    </location>
</feature>
<keyword evidence="2" id="KW-0472">Membrane</keyword>
<dbReference type="EMBL" id="CP022657">
    <property type="protein sequence ID" value="ASS76813.1"/>
    <property type="molecule type" value="Genomic_DNA"/>
</dbReference>
<keyword evidence="2" id="KW-1133">Transmembrane helix</keyword>
<reference evidence="3 4" key="1">
    <citation type="journal article" date="2015" name="Int. J. Syst. Evol. Microbiol.">
        <title>Tumebacillus algifaecis sp. nov., isolated from decomposing algal scum.</title>
        <authorList>
            <person name="Wu Y.F."/>
            <person name="Zhang B."/>
            <person name="Xing P."/>
            <person name="Wu Q.L."/>
            <person name="Liu S.J."/>
        </authorList>
    </citation>
    <scope>NUCLEOTIDE SEQUENCE [LARGE SCALE GENOMIC DNA]</scope>
    <source>
        <strain evidence="3 4">THMBR28</strain>
    </source>
</reference>
<keyword evidence="2" id="KW-0812">Transmembrane</keyword>
<feature type="transmembrane region" description="Helical" evidence="2">
    <location>
        <begin position="433"/>
        <end position="454"/>
    </location>
</feature>
<evidence type="ECO:0000313" key="3">
    <source>
        <dbReference type="EMBL" id="ASS76813.1"/>
    </source>
</evidence>
<protein>
    <recommendedName>
        <fullName evidence="5">Phage tail tape measure protein</fullName>
    </recommendedName>
</protein>
<feature type="transmembrane region" description="Helical" evidence="2">
    <location>
        <begin position="466"/>
        <end position="483"/>
    </location>
</feature>
<proteinExistence type="predicted"/>
<gene>
    <name evidence="3" type="ORF">CIG75_18950</name>
</gene>
<dbReference type="KEGG" id="tab:CIG75_18950"/>
<evidence type="ECO:0008006" key="5">
    <source>
        <dbReference type="Google" id="ProtNLM"/>
    </source>
</evidence>
<keyword evidence="1" id="KW-0175">Coiled coil</keyword>
<dbReference type="AlphaFoldDB" id="A0A223D5S1"/>
<accession>A0A223D5S1</accession>
<dbReference type="Proteomes" id="UP000214688">
    <property type="component" value="Chromosome"/>
</dbReference>
<evidence type="ECO:0000256" key="2">
    <source>
        <dbReference type="SAM" id="Phobius"/>
    </source>
</evidence>
<feature type="transmembrane region" description="Helical" evidence="2">
    <location>
        <begin position="405"/>
        <end position="427"/>
    </location>
</feature>
<sequence length="736" mass="80937">MISTQVGTVQTDIQLRLSNNSTSHIQRFRDRLSAQISTLHADIDLRISRASLNGLRTRIQTEIGSIRAEIQVQFSSTVTTAVENLRRLVLLLLRSVRQLNSNFPISGARQLQDALQRIAQLEARINQLQRQLNERIREGGRDANGMLSTLKGIAAAYLSIAAAQKLVSSTLGAAMEQQQYLDTFVARAGNEALGNAIYDQVSKQALQFGQKVDQAMRASNSFMSLSMDPKQLTDLNKLAMRLSKLNPLEGLEGAAFSMKELMAGDYVSIVERFNIGRSVIKDSDALKAAKAGDVSGFIAGMDKLLNQQNMTEKAFEKMLDSPAAKWEKLIGNTRWRLAEAGKGALAAFAPLIDRVNAFFDSDGSATFFSKLQTGLYATTQAVGLLFDGVRFLYNFILSSWSTIQPILIAIASVYLVQIISMLSVMTAQLVRSAIAWMALNWPIVVIILAVWALIEVLNYFGVSTEQALGMVAGTFMALFATIWNNVALFYNVFAAVAEFLINIFIDPVYAIKKLFYDLMMTFLQYTYDMLRGAEGFAGGFMTTVLEAVNKVLGGINRLVDAMNNIPGFNIPKVELYDVNNVNAVSDRVKSMMNMLEKPTSTKGVVSTPRMQSKDIKQSFDVGYSAGAGLLSKFKMPELPGIDPNASYNVPKIDKIGSVDEVGKIKDSVDVSSEDLKVMRELAEMQSIQNFVTLTPTVNVQTGDIRNGYDIDTIIRRIEQSLEEQIATSAAGVYNGA</sequence>
<organism evidence="3 4">
    <name type="scientific">Tumebacillus algifaecis</name>
    <dbReference type="NCBI Taxonomy" id="1214604"/>
    <lineage>
        <taxon>Bacteria</taxon>
        <taxon>Bacillati</taxon>
        <taxon>Bacillota</taxon>
        <taxon>Bacilli</taxon>
        <taxon>Bacillales</taxon>
        <taxon>Alicyclobacillaceae</taxon>
        <taxon>Tumebacillus</taxon>
    </lineage>
</organism>